<protein>
    <submittedName>
        <fullName evidence="2">Uncharacterized protein</fullName>
    </submittedName>
</protein>
<feature type="region of interest" description="Disordered" evidence="1">
    <location>
        <begin position="728"/>
        <end position="747"/>
    </location>
</feature>
<feature type="compositionally biased region" description="Basic and acidic residues" evidence="1">
    <location>
        <begin position="370"/>
        <end position="380"/>
    </location>
</feature>
<dbReference type="EMBL" id="CYKH01000428">
    <property type="protein sequence ID" value="CUF87290.1"/>
    <property type="molecule type" value="Genomic_DNA"/>
</dbReference>
<feature type="compositionally biased region" description="Basic and acidic residues" evidence="1">
    <location>
        <begin position="409"/>
        <end position="420"/>
    </location>
</feature>
<dbReference type="OrthoDB" id="242270at2759"/>
<reference evidence="3" key="1">
    <citation type="submission" date="2015-09" db="EMBL/GenBank/DDBJ databases">
        <authorList>
            <consortium name="Pathogen Informatics"/>
        </authorList>
    </citation>
    <scope>NUCLEOTIDE SEQUENCE [LARGE SCALE GENOMIC DNA]</scope>
    <source>
        <strain evidence="3">Lake Konstanz</strain>
    </source>
</reference>
<dbReference type="AlphaFoldDB" id="A0A0S4IU94"/>
<feature type="compositionally biased region" description="Low complexity" evidence="1">
    <location>
        <begin position="517"/>
        <end position="530"/>
    </location>
</feature>
<feature type="region of interest" description="Disordered" evidence="1">
    <location>
        <begin position="232"/>
        <end position="539"/>
    </location>
</feature>
<evidence type="ECO:0000256" key="1">
    <source>
        <dbReference type="SAM" id="MobiDB-lite"/>
    </source>
</evidence>
<sequence>MRNVSLLQHSFLADSSRSNILAFSPLVLRFCIALWVCTNRLLILRDLSEVSTTRVEIKRELISSSPTMSVPFKYRQYFRDLFSSFGGKPLSAEDVRFIALRLPPPSFSQTLVDNFTAQCPLDEAALLKLFAEGQKESGTSYDDLAWGLVEGMSRHNFFNGEEGGDASCDTKELRAVLDSKIRPVRLDVNAIFSTHTAGGERTTIAELMLVFRAIFPANQTNFAELFSWARASRPAPRRPRPSEAGLASSTESHHGADHSTSFSPSASAAKEATTAPTPDAHAASTTSAPPEALSSTSPVPAAAAEAADSAAAPSPSVDRGAMETSGFSSVRERFGSFAKTKPPQVYDAAASPKPTEPSIGRSALRGDASASRRHDDEHSMAMESSFGSPTPPPPPADERSPVDDDDGKSDDSSTHGEHDATNPFAAIANQTSSRRRGASPPQPTVVVTPPAALKQSSAPSQPTAVQPQPAQPQDQKQQSPSPQQQQEQQQQPTAAAFVLREPPPLPAHVRSAVQNFSQQQQQQQQAQQSSDRNGPSPTEVLSLRQVQQLPPEVVDFIQQLDRQRSQLQTQLERELNDLTENQQLIRLFSDRLAALQTLQETPAFKPLEKERGDLIHKMEQWIHCTRAGKEAARTELAGLRRSHAADAAAHSVYRSSVLYNRDAPSTSVTSQPAGTAAATAALAVLNDPTPRLARFFENLSNKEKEIKAQEAAVDKLKQLERRERRLLSEINSAQRSDARAPSNGPNAYYQPASVEYTPTQTAAHPQQHVPHHALRQLPHQQHSTSGATGGRVFRMDPSILGDGKATAHIKAPSAAAAQQQHQQDLYFNFTQQHRAPPPAATLLGVSRDNPYLSKNIADRHRTSTESGINVTRRLEDYLGGANPRK</sequence>
<feature type="compositionally biased region" description="Low complexity" evidence="1">
    <location>
        <begin position="444"/>
        <end position="496"/>
    </location>
</feature>
<dbReference type="OMA" id="CFARMES"/>
<accession>A0A0S4IU94</accession>
<gene>
    <name evidence="2" type="ORF">BSAL_66635</name>
</gene>
<name>A0A0S4IU94_BODSA</name>
<feature type="compositionally biased region" description="Low complexity" evidence="1">
    <location>
        <begin position="272"/>
        <end position="316"/>
    </location>
</feature>
<evidence type="ECO:0000313" key="2">
    <source>
        <dbReference type="EMBL" id="CUF87290.1"/>
    </source>
</evidence>
<evidence type="ECO:0000313" key="3">
    <source>
        <dbReference type="Proteomes" id="UP000051952"/>
    </source>
</evidence>
<organism evidence="2 3">
    <name type="scientific">Bodo saltans</name>
    <name type="common">Flagellated protozoan</name>
    <dbReference type="NCBI Taxonomy" id="75058"/>
    <lineage>
        <taxon>Eukaryota</taxon>
        <taxon>Discoba</taxon>
        <taxon>Euglenozoa</taxon>
        <taxon>Kinetoplastea</taxon>
        <taxon>Metakinetoplastina</taxon>
        <taxon>Eubodonida</taxon>
        <taxon>Bodonidae</taxon>
        <taxon>Bodo</taxon>
    </lineage>
</organism>
<dbReference type="Proteomes" id="UP000051952">
    <property type="component" value="Unassembled WGS sequence"/>
</dbReference>
<keyword evidence="3" id="KW-1185">Reference proteome</keyword>
<dbReference type="VEuPathDB" id="TriTrypDB:BSAL_66635"/>
<proteinExistence type="predicted"/>